<keyword evidence="4" id="KW-1185">Reference proteome</keyword>
<name>A0ABT4KVG4_9SPHI</name>
<dbReference type="InterPro" id="IPR050640">
    <property type="entry name" value="Bact_2-comp_sensor_kinase"/>
</dbReference>
<feature type="transmembrane region" description="Helical" evidence="1">
    <location>
        <begin position="20"/>
        <end position="38"/>
    </location>
</feature>
<evidence type="ECO:0000313" key="4">
    <source>
        <dbReference type="Proteomes" id="UP001144341"/>
    </source>
</evidence>
<gene>
    <name evidence="3" type="ORF">O0931_06385</name>
</gene>
<feature type="domain" description="Signal transduction histidine kinase internal region" evidence="2">
    <location>
        <begin position="168"/>
        <end position="244"/>
    </location>
</feature>
<keyword evidence="3" id="KW-0418">Kinase</keyword>
<dbReference type="InterPro" id="IPR010559">
    <property type="entry name" value="Sig_transdc_His_kin_internal"/>
</dbReference>
<comment type="caution">
    <text evidence="3">The sequence shown here is derived from an EMBL/GenBank/DDBJ whole genome shotgun (WGS) entry which is preliminary data.</text>
</comment>
<dbReference type="Proteomes" id="UP001144341">
    <property type="component" value="Unassembled WGS sequence"/>
</dbReference>
<dbReference type="PANTHER" id="PTHR34220">
    <property type="entry name" value="SENSOR HISTIDINE KINASE YPDA"/>
    <property type="match status" value="1"/>
</dbReference>
<keyword evidence="1" id="KW-1133">Transmembrane helix</keyword>
<dbReference type="PANTHER" id="PTHR34220:SF7">
    <property type="entry name" value="SENSOR HISTIDINE KINASE YPDA"/>
    <property type="match status" value="1"/>
</dbReference>
<dbReference type="EMBL" id="JAPWGL010000002">
    <property type="protein sequence ID" value="MCZ4222922.1"/>
    <property type="molecule type" value="Genomic_DNA"/>
</dbReference>
<dbReference type="Pfam" id="PF06580">
    <property type="entry name" value="His_kinase"/>
    <property type="match status" value="1"/>
</dbReference>
<evidence type="ECO:0000313" key="3">
    <source>
        <dbReference type="EMBL" id="MCZ4222922.1"/>
    </source>
</evidence>
<keyword evidence="1" id="KW-0472">Membrane</keyword>
<organism evidence="3 4">
    <name type="scientific">Pedobacter rhodius</name>
    <dbReference type="NCBI Taxonomy" id="3004098"/>
    <lineage>
        <taxon>Bacteria</taxon>
        <taxon>Pseudomonadati</taxon>
        <taxon>Bacteroidota</taxon>
        <taxon>Sphingobacteriia</taxon>
        <taxon>Sphingobacteriales</taxon>
        <taxon>Sphingobacteriaceae</taxon>
        <taxon>Pedobacter</taxon>
    </lineage>
</organism>
<dbReference type="GO" id="GO:0016301">
    <property type="term" value="F:kinase activity"/>
    <property type="evidence" value="ECO:0007669"/>
    <property type="project" value="UniProtKB-KW"/>
</dbReference>
<sequence length="363" mass="42264">MPNYYINPSFKRFNALKIHALCWSVYVFYEVIVAGIITGHFSNPVYYLLYYTLNISLFYAHERLVLQPSLGKPGSTWKLPFFLVFELVIYLALSIMIALVLETLKIRRLPTVFNGAFFIASLYRAFLFMIFSTGYYFLTTYILRKNAELKGFLENEQLRAELVTLQRDFLRSQINPHLLFNTLSFIKNSSIRNPAEAEEAILILSEIMSFAMERDVEGCVSLSKELKQVENIIQLNQLRYAHRLNIALHVNLHQDFVLTVSIVLLTLTENIFKHGNLLDPAFPAVIEVTSTSEKIRYFTRNLIGNQMKEHSNKEGTGLSNLKQRLDIQFRENYFFKIDKNGSFFEIVIEFPIQNQLEYVNLKD</sequence>
<keyword evidence="3" id="KW-0808">Transferase</keyword>
<reference evidence="3" key="1">
    <citation type="submission" date="2022-12" db="EMBL/GenBank/DDBJ databases">
        <title>Genome sequence of SJ11.</title>
        <authorList>
            <person name="Woo H."/>
        </authorList>
    </citation>
    <scope>NUCLEOTIDE SEQUENCE</scope>
    <source>
        <strain evidence="3">SJ11</strain>
    </source>
</reference>
<dbReference type="RefSeq" id="WP_269414726.1">
    <property type="nucleotide sequence ID" value="NZ_JAPWGL010000002.1"/>
</dbReference>
<evidence type="ECO:0000256" key="1">
    <source>
        <dbReference type="SAM" id="Phobius"/>
    </source>
</evidence>
<evidence type="ECO:0000259" key="2">
    <source>
        <dbReference type="Pfam" id="PF06580"/>
    </source>
</evidence>
<feature type="transmembrane region" description="Helical" evidence="1">
    <location>
        <begin position="81"/>
        <end position="101"/>
    </location>
</feature>
<accession>A0ABT4KVG4</accession>
<keyword evidence="1" id="KW-0812">Transmembrane</keyword>
<feature type="transmembrane region" description="Helical" evidence="1">
    <location>
        <begin position="121"/>
        <end position="143"/>
    </location>
</feature>
<proteinExistence type="predicted"/>
<protein>
    <submittedName>
        <fullName evidence="3">Histidine kinase</fullName>
    </submittedName>
</protein>